<dbReference type="Gene3D" id="1.10.150.170">
    <property type="entry name" value="Putative methyltransferase TM0872, insert domain"/>
    <property type="match status" value="1"/>
</dbReference>
<reference evidence="7 8" key="1">
    <citation type="submission" date="2016-05" db="EMBL/GenBank/DDBJ databases">
        <title>Diversity and Homogeneity among Thermoacidophilic Verrucomicrobia Methanotrophs Linked with Geographical Origin.</title>
        <authorList>
            <person name="Erikstad H.-A."/>
            <person name="Smestad N.B."/>
            <person name="Ceballos R.M."/>
            <person name="Birkeland N.-K."/>
        </authorList>
    </citation>
    <scope>NUCLEOTIDE SEQUENCE [LARGE SCALE GENOMIC DNA]</scope>
    <source>
        <strain evidence="7 8">Phi</strain>
    </source>
</reference>
<gene>
    <name evidence="6" type="primary">rsmH</name>
    <name evidence="7" type="ORF">A7Q10_00250</name>
</gene>
<comment type="function">
    <text evidence="6">Specifically methylates the N4 position of cytidine in position 1402 (C1402) of 16S rRNA.</text>
</comment>
<dbReference type="InterPro" id="IPR023397">
    <property type="entry name" value="SAM-dep_MeTrfase_MraW_recog"/>
</dbReference>
<feature type="binding site" evidence="6">
    <location>
        <position position="110"/>
    </location>
    <ligand>
        <name>S-adenosyl-L-methionine</name>
        <dbReference type="ChEBI" id="CHEBI:59789"/>
    </ligand>
</feature>
<dbReference type="Gene3D" id="3.40.50.150">
    <property type="entry name" value="Vaccinia Virus protein VP39"/>
    <property type="match status" value="1"/>
</dbReference>
<dbReference type="EC" id="2.1.1.199" evidence="6"/>
<evidence type="ECO:0000256" key="4">
    <source>
        <dbReference type="ARBA" id="ARBA00022679"/>
    </source>
</evidence>
<dbReference type="RefSeq" id="WP_134439463.1">
    <property type="nucleotide sequence ID" value="NZ_CP065957.1"/>
</dbReference>
<dbReference type="SUPFAM" id="SSF81799">
    <property type="entry name" value="Putative methyltransferase TM0872, insert domain"/>
    <property type="match status" value="1"/>
</dbReference>
<dbReference type="GO" id="GO:0070475">
    <property type="term" value="P:rRNA base methylation"/>
    <property type="evidence" value="ECO:0007669"/>
    <property type="project" value="UniProtKB-UniRule"/>
</dbReference>
<keyword evidence="5 6" id="KW-0949">S-adenosyl-L-methionine</keyword>
<feature type="binding site" evidence="6">
    <location>
        <begin position="39"/>
        <end position="41"/>
    </location>
    <ligand>
        <name>S-adenosyl-L-methionine</name>
        <dbReference type="ChEBI" id="CHEBI:59789"/>
    </ligand>
</feature>
<dbReference type="PANTHER" id="PTHR11265:SF0">
    <property type="entry name" value="12S RRNA N4-METHYLCYTIDINE METHYLTRANSFERASE"/>
    <property type="match status" value="1"/>
</dbReference>
<comment type="catalytic activity">
    <reaction evidence="6">
        <text>cytidine(1402) in 16S rRNA + S-adenosyl-L-methionine = N(4)-methylcytidine(1402) in 16S rRNA + S-adenosyl-L-homocysteine + H(+)</text>
        <dbReference type="Rhea" id="RHEA:42928"/>
        <dbReference type="Rhea" id="RHEA-COMP:10286"/>
        <dbReference type="Rhea" id="RHEA-COMP:10287"/>
        <dbReference type="ChEBI" id="CHEBI:15378"/>
        <dbReference type="ChEBI" id="CHEBI:57856"/>
        <dbReference type="ChEBI" id="CHEBI:59789"/>
        <dbReference type="ChEBI" id="CHEBI:74506"/>
        <dbReference type="ChEBI" id="CHEBI:82748"/>
        <dbReference type="EC" id="2.1.1.199"/>
    </reaction>
</comment>
<keyword evidence="4 6" id="KW-0808">Transferase</keyword>
<dbReference type="SUPFAM" id="SSF53335">
    <property type="entry name" value="S-adenosyl-L-methionine-dependent methyltransferases"/>
    <property type="match status" value="1"/>
</dbReference>
<keyword evidence="6" id="KW-0963">Cytoplasm</keyword>
<dbReference type="HAMAP" id="MF_01007">
    <property type="entry name" value="16SrRNA_methyltr_H"/>
    <property type="match status" value="1"/>
</dbReference>
<dbReference type="GO" id="GO:0005737">
    <property type="term" value="C:cytoplasm"/>
    <property type="evidence" value="ECO:0007669"/>
    <property type="project" value="UniProtKB-SubCell"/>
</dbReference>
<dbReference type="InterPro" id="IPR002903">
    <property type="entry name" value="RsmH"/>
</dbReference>
<dbReference type="AlphaFoldDB" id="A0A4Y8PFH4"/>
<dbReference type="PANTHER" id="PTHR11265">
    <property type="entry name" value="S-ADENOSYL-METHYLTRANSFERASE MRAW"/>
    <property type="match status" value="1"/>
</dbReference>
<protein>
    <recommendedName>
        <fullName evidence="6">Ribosomal RNA small subunit methyltransferase H</fullName>
        <ecNumber evidence="6">2.1.1.199</ecNumber>
    </recommendedName>
    <alternativeName>
        <fullName evidence="6">16S rRNA m(4)C1402 methyltransferase</fullName>
    </alternativeName>
    <alternativeName>
        <fullName evidence="6">rRNA (cytosine-N(4)-)-methyltransferase RsmH</fullName>
    </alternativeName>
</protein>
<organism evidence="7 8">
    <name type="scientific">Methylacidiphilum caldifontis</name>
    <dbReference type="NCBI Taxonomy" id="2795386"/>
    <lineage>
        <taxon>Bacteria</taxon>
        <taxon>Pseudomonadati</taxon>
        <taxon>Verrucomicrobiota</taxon>
        <taxon>Methylacidiphilae</taxon>
        <taxon>Methylacidiphilales</taxon>
        <taxon>Methylacidiphilaceae</taxon>
        <taxon>Methylacidiphilum (ex Ratnadevi et al. 2023)</taxon>
    </lineage>
</organism>
<evidence type="ECO:0000256" key="1">
    <source>
        <dbReference type="ARBA" id="ARBA00010396"/>
    </source>
</evidence>
<keyword evidence="3 6" id="KW-0489">Methyltransferase</keyword>
<evidence type="ECO:0000256" key="5">
    <source>
        <dbReference type="ARBA" id="ARBA00022691"/>
    </source>
</evidence>
<dbReference type="Pfam" id="PF01795">
    <property type="entry name" value="Methyltransf_5"/>
    <property type="match status" value="1"/>
</dbReference>
<feature type="binding site" evidence="6">
    <location>
        <position position="56"/>
    </location>
    <ligand>
        <name>S-adenosyl-L-methionine</name>
        <dbReference type="ChEBI" id="CHEBI:59789"/>
    </ligand>
</feature>
<feature type="binding site" evidence="6">
    <location>
        <position position="82"/>
    </location>
    <ligand>
        <name>S-adenosyl-L-methionine</name>
        <dbReference type="ChEBI" id="CHEBI:59789"/>
    </ligand>
</feature>
<accession>A0A4Y8PFH4</accession>
<keyword evidence="2 6" id="KW-0698">rRNA processing</keyword>
<keyword evidence="8" id="KW-1185">Reference proteome</keyword>
<evidence type="ECO:0000256" key="6">
    <source>
        <dbReference type="HAMAP-Rule" id="MF_01007"/>
    </source>
</evidence>
<evidence type="ECO:0000256" key="2">
    <source>
        <dbReference type="ARBA" id="ARBA00022552"/>
    </source>
</evidence>
<feature type="binding site" evidence="6">
    <location>
        <position position="103"/>
    </location>
    <ligand>
        <name>S-adenosyl-L-methionine</name>
        <dbReference type="ChEBI" id="CHEBI:59789"/>
    </ligand>
</feature>
<evidence type="ECO:0000313" key="8">
    <source>
        <dbReference type="Proteomes" id="UP000297713"/>
    </source>
</evidence>
<evidence type="ECO:0000256" key="3">
    <source>
        <dbReference type="ARBA" id="ARBA00022603"/>
    </source>
</evidence>
<evidence type="ECO:0000313" key="7">
    <source>
        <dbReference type="EMBL" id="TFE70805.1"/>
    </source>
</evidence>
<proteinExistence type="inferred from homology"/>
<dbReference type="NCBIfam" id="TIGR00006">
    <property type="entry name" value="16S rRNA (cytosine(1402)-N(4))-methyltransferase RsmH"/>
    <property type="match status" value="1"/>
</dbReference>
<comment type="similarity">
    <text evidence="1 6">Belongs to the methyltransferase superfamily. RsmH family.</text>
</comment>
<dbReference type="EMBL" id="LXQC01000112">
    <property type="protein sequence ID" value="TFE70805.1"/>
    <property type="molecule type" value="Genomic_DNA"/>
</dbReference>
<sequence length="316" mass="36363">MTRNTEEMQSHIPVMLREFLEYCSPQRDERWIDGTFGYGGHAMALLERGCKVLALDWDEEAQKRAELLKEKREQFYFFRKNFSEMAEACFQIGWKDVDGILLDLGVSLGQLKDPKRGFSFHHPEAPLDMRMNQQSEKTAAVLLNNLTEEELIKLFSVVCNSKESRKLATGLVGLRSTKLIQKVGDFLEVIKKAHLFKKKGSHAATKPFLALRIAVNEELEHLERGLLEGTRLLKGGGRIAIISFHSTEDRIVKEFLRSHCVPKHRRGQGEEKQSQEMFFYKIEKILVSSEESKRNPRSRSARLRIGWKIISQGKST</sequence>
<name>A0A4Y8PFH4_9BACT</name>
<dbReference type="Proteomes" id="UP000297713">
    <property type="component" value="Unassembled WGS sequence"/>
</dbReference>
<comment type="subcellular location">
    <subcellularLocation>
        <location evidence="6">Cytoplasm</location>
    </subcellularLocation>
</comment>
<dbReference type="InterPro" id="IPR029063">
    <property type="entry name" value="SAM-dependent_MTases_sf"/>
</dbReference>
<dbReference type="GO" id="GO:0071424">
    <property type="term" value="F:rRNA (cytosine-N4-)-methyltransferase activity"/>
    <property type="evidence" value="ECO:0007669"/>
    <property type="project" value="UniProtKB-UniRule"/>
</dbReference>
<dbReference type="OrthoDB" id="9806637at2"/>
<dbReference type="PIRSF" id="PIRSF004486">
    <property type="entry name" value="MraW"/>
    <property type="match status" value="1"/>
</dbReference>
<comment type="caution">
    <text evidence="7">The sequence shown here is derived from an EMBL/GenBank/DDBJ whole genome shotgun (WGS) entry which is preliminary data.</text>
</comment>